<evidence type="ECO:0000313" key="2">
    <source>
        <dbReference type="EMBL" id="XCO77496.1"/>
    </source>
</evidence>
<sequence>MLGTRFHHLGSALHLPDASMAVFFLGGLFLRRHLGFLAYLGMAVAVDYLAITGRGLGFFQHYCVTPSYAFLLLAYAALWYGGRWIAPRLAPEWRALAATLAVAALAASVSFLISNGAFYWFGGRYADPNLAEYLSRLWRWGPLFVRTTLGYVVVALGFYAVVAHHLRQLAVARRHD</sequence>
<gene>
    <name evidence="2" type="ORF">ABU614_11830</name>
</gene>
<name>A0AAU8N1K2_9GAMM</name>
<feature type="transmembrane region" description="Helical" evidence="1">
    <location>
        <begin position="12"/>
        <end position="30"/>
    </location>
</feature>
<keyword evidence="1" id="KW-0812">Transmembrane</keyword>
<protein>
    <recommendedName>
        <fullName evidence="3">Transmembrane protein</fullName>
    </recommendedName>
</protein>
<evidence type="ECO:0000256" key="1">
    <source>
        <dbReference type="SAM" id="Phobius"/>
    </source>
</evidence>
<proteinExistence type="predicted"/>
<keyword evidence="1" id="KW-0472">Membrane</keyword>
<reference evidence="2" key="1">
    <citation type="submission" date="2024-06" db="EMBL/GenBank/DDBJ databases">
        <authorList>
            <person name="Li S."/>
        </authorList>
    </citation>
    <scope>NUCLEOTIDE SEQUENCE</scope>
    <source>
        <strain evidence="2">SR10</strain>
    </source>
</reference>
<feature type="transmembrane region" description="Helical" evidence="1">
    <location>
        <begin position="37"/>
        <end position="56"/>
    </location>
</feature>
<evidence type="ECO:0008006" key="3">
    <source>
        <dbReference type="Google" id="ProtNLM"/>
    </source>
</evidence>
<organism evidence="2">
    <name type="scientific">Lysobacter firmicutimachus</name>
    <dbReference type="NCBI Taxonomy" id="1792846"/>
    <lineage>
        <taxon>Bacteria</taxon>
        <taxon>Pseudomonadati</taxon>
        <taxon>Pseudomonadota</taxon>
        <taxon>Gammaproteobacteria</taxon>
        <taxon>Lysobacterales</taxon>
        <taxon>Lysobacteraceae</taxon>
        <taxon>Lysobacter</taxon>
    </lineage>
</organism>
<accession>A0AAU8N1K2</accession>
<keyword evidence="1" id="KW-1133">Transmembrane helix</keyword>
<dbReference type="EMBL" id="CP159925">
    <property type="protein sequence ID" value="XCO77496.1"/>
    <property type="molecule type" value="Genomic_DNA"/>
</dbReference>
<dbReference type="AlphaFoldDB" id="A0AAU8N1K2"/>
<feature type="transmembrane region" description="Helical" evidence="1">
    <location>
        <begin position="68"/>
        <end position="86"/>
    </location>
</feature>
<feature type="transmembrane region" description="Helical" evidence="1">
    <location>
        <begin position="98"/>
        <end position="123"/>
    </location>
</feature>
<dbReference type="RefSeq" id="WP_363800850.1">
    <property type="nucleotide sequence ID" value="NZ_CP159925.1"/>
</dbReference>
<feature type="transmembrane region" description="Helical" evidence="1">
    <location>
        <begin position="143"/>
        <end position="166"/>
    </location>
</feature>